<comment type="caution">
    <text evidence="1">The sequence shown here is derived from an EMBL/GenBank/DDBJ whole genome shotgun (WGS) entry which is preliminary data.</text>
</comment>
<dbReference type="EMBL" id="JBHTKY010000017">
    <property type="protein sequence ID" value="MFD1166295.1"/>
    <property type="molecule type" value="Genomic_DNA"/>
</dbReference>
<dbReference type="PROSITE" id="PS51257">
    <property type="entry name" value="PROKAR_LIPOPROTEIN"/>
    <property type="match status" value="1"/>
</dbReference>
<evidence type="ECO:0000313" key="1">
    <source>
        <dbReference type="EMBL" id="MFD1166295.1"/>
    </source>
</evidence>
<gene>
    <name evidence="1" type="ORF">ACFQ2C_11825</name>
</gene>
<organism evidence="1 2">
    <name type="scientific">Sphingobacterium daejeonense</name>
    <dbReference type="NCBI Taxonomy" id="371142"/>
    <lineage>
        <taxon>Bacteria</taxon>
        <taxon>Pseudomonadati</taxon>
        <taxon>Bacteroidota</taxon>
        <taxon>Sphingobacteriia</taxon>
        <taxon>Sphingobacteriales</taxon>
        <taxon>Sphingobacteriaceae</taxon>
        <taxon>Sphingobacterium</taxon>
    </lineage>
</organism>
<evidence type="ECO:0008006" key="3">
    <source>
        <dbReference type="Google" id="ProtNLM"/>
    </source>
</evidence>
<protein>
    <recommendedName>
        <fullName evidence="3">Lipoprotein</fullName>
    </recommendedName>
</protein>
<keyword evidence="2" id="KW-1185">Reference proteome</keyword>
<name>A0ABW3RM74_9SPHI</name>
<evidence type="ECO:0000313" key="2">
    <source>
        <dbReference type="Proteomes" id="UP001597205"/>
    </source>
</evidence>
<dbReference type="Proteomes" id="UP001597205">
    <property type="component" value="Unassembled WGS sequence"/>
</dbReference>
<sequence>MKTLILLLLGVVILTSCKRPEPLSSKVNELSEDIYQYANNAEKQQLIQDLTFQFVEKHRTDKNFNPNFQMAAATIDINSENKTIKFKSQKMNLGNVSDDELIYAIIGMHGFDGQTNPIQNENQSKIKLRWNNENSLIMNLSGESDQDIKNKIDLLTEKGMIEENAANSSLKLIIEPAITLSANTFEKEELKEFDVLKDKTEKMLFASLDKK</sequence>
<accession>A0ABW3RM74</accession>
<reference evidence="2" key="1">
    <citation type="journal article" date="2019" name="Int. J. Syst. Evol. Microbiol.">
        <title>The Global Catalogue of Microorganisms (GCM) 10K type strain sequencing project: providing services to taxonomists for standard genome sequencing and annotation.</title>
        <authorList>
            <consortium name="The Broad Institute Genomics Platform"/>
            <consortium name="The Broad Institute Genome Sequencing Center for Infectious Disease"/>
            <person name="Wu L."/>
            <person name="Ma J."/>
        </authorList>
    </citation>
    <scope>NUCLEOTIDE SEQUENCE [LARGE SCALE GENOMIC DNA]</scope>
    <source>
        <strain evidence="2">CCUG 52468</strain>
    </source>
</reference>
<dbReference type="RefSeq" id="WP_380896831.1">
    <property type="nucleotide sequence ID" value="NZ_JBHTKY010000017.1"/>
</dbReference>
<proteinExistence type="predicted"/>